<name>A0A699UMW4_TANCI</name>
<dbReference type="AlphaFoldDB" id="A0A699UMW4"/>
<feature type="non-terminal residue" evidence="1">
    <location>
        <position position="1"/>
    </location>
</feature>
<reference evidence="1" key="1">
    <citation type="journal article" date="2019" name="Sci. Rep.">
        <title>Draft genome of Tanacetum cinerariifolium, the natural source of mosquito coil.</title>
        <authorList>
            <person name="Yamashiro T."/>
            <person name="Shiraishi A."/>
            <person name="Satake H."/>
            <person name="Nakayama K."/>
        </authorList>
    </citation>
    <scope>NUCLEOTIDE SEQUENCE</scope>
</reference>
<accession>A0A699UMW4</accession>
<protein>
    <submittedName>
        <fullName evidence="1">Uncharacterized protein</fullName>
    </submittedName>
</protein>
<proteinExistence type="predicted"/>
<evidence type="ECO:0000313" key="1">
    <source>
        <dbReference type="EMBL" id="GFD24512.1"/>
    </source>
</evidence>
<organism evidence="1">
    <name type="scientific">Tanacetum cinerariifolium</name>
    <name type="common">Dalmatian daisy</name>
    <name type="synonym">Chrysanthemum cinerariifolium</name>
    <dbReference type="NCBI Taxonomy" id="118510"/>
    <lineage>
        <taxon>Eukaryota</taxon>
        <taxon>Viridiplantae</taxon>
        <taxon>Streptophyta</taxon>
        <taxon>Embryophyta</taxon>
        <taxon>Tracheophyta</taxon>
        <taxon>Spermatophyta</taxon>
        <taxon>Magnoliopsida</taxon>
        <taxon>eudicotyledons</taxon>
        <taxon>Gunneridae</taxon>
        <taxon>Pentapetalae</taxon>
        <taxon>asterids</taxon>
        <taxon>campanulids</taxon>
        <taxon>Asterales</taxon>
        <taxon>Asteraceae</taxon>
        <taxon>Asteroideae</taxon>
        <taxon>Anthemideae</taxon>
        <taxon>Anthemidinae</taxon>
        <taxon>Tanacetum</taxon>
    </lineage>
</organism>
<comment type="caution">
    <text evidence="1">The sequence shown here is derived from an EMBL/GenBank/DDBJ whole genome shotgun (WGS) entry which is preliminary data.</text>
</comment>
<sequence length="128" mass="13072">PPARYRVGLAYGPHLRPGRLHAGYAAGSAAGRQAGAQAPHFMDAGRGGRVPGRGGPGPYVCAAGGGERAHWHLLVGAAAAAAHGGYAGPRGRPRPHCGPHHERATHRYSALAHPERLRGCAPGLAHSV</sequence>
<dbReference type="EMBL" id="BKCJ011353016">
    <property type="protein sequence ID" value="GFD24512.1"/>
    <property type="molecule type" value="Genomic_DNA"/>
</dbReference>
<gene>
    <name evidence="1" type="ORF">Tci_896481</name>
</gene>